<proteinExistence type="predicted"/>
<organism evidence="1 3">
    <name type="scientific">Chlorella ohadii</name>
    <dbReference type="NCBI Taxonomy" id="2649997"/>
    <lineage>
        <taxon>Eukaryota</taxon>
        <taxon>Viridiplantae</taxon>
        <taxon>Chlorophyta</taxon>
        <taxon>core chlorophytes</taxon>
        <taxon>Trebouxiophyceae</taxon>
        <taxon>Chlorellales</taxon>
        <taxon>Chlorellaceae</taxon>
        <taxon>Chlorella clade</taxon>
        <taxon>Chlorella</taxon>
    </lineage>
</organism>
<evidence type="ECO:0000313" key="1">
    <source>
        <dbReference type="EMBL" id="KAI7835494.1"/>
    </source>
</evidence>
<gene>
    <name evidence="2" type="ORF">COHA_009358</name>
    <name evidence="1" type="ORF">COHA_010611</name>
</gene>
<dbReference type="AlphaFoldDB" id="A0AAD5DG07"/>
<name>A0AAD5DG07_9CHLO</name>
<evidence type="ECO:0000313" key="3">
    <source>
        <dbReference type="Proteomes" id="UP001205105"/>
    </source>
</evidence>
<comment type="caution">
    <text evidence="1">The sequence shown here is derived from an EMBL/GenBank/DDBJ whole genome shotgun (WGS) entry which is preliminary data.</text>
</comment>
<accession>A0AAD5DG07</accession>
<evidence type="ECO:0000313" key="2">
    <source>
        <dbReference type="EMBL" id="KAI7836778.1"/>
    </source>
</evidence>
<protein>
    <submittedName>
        <fullName evidence="1">Uncharacterized protein</fullName>
    </submittedName>
</protein>
<dbReference type="EMBL" id="JADXDR010000257">
    <property type="protein sequence ID" value="KAI7835494.1"/>
    <property type="molecule type" value="Genomic_DNA"/>
</dbReference>
<reference evidence="1" key="1">
    <citation type="submission" date="2020-11" db="EMBL/GenBank/DDBJ databases">
        <title>Chlorella ohadii genome sequencing and assembly.</title>
        <authorList>
            <person name="Murik O."/>
            <person name="Treves H."/>
            <person name="Kedem I."/>
            <person name="Shotland Y."/>
            <person name="Kaplan A."/>
        </authorList>
    </citation>
    <scope>NUCLEOTIDE SEQUENCE</scope>
    <source>
        <strain evidence="1">1</strain>
    </source>
</reference>
<dbReference type="EMBL" id="JADXDR010000176">
    <property type="protein sequence ID" value="KAI7836778.1"/>
    <property type="molecule type" value="Genomic_DNA"/>
</dbReference>
<dbReference type="Proteomes" id="UP001205105">
    <property type="component" value="Unassembled WGS sequence"/>
</dbReference>
<keyword evidence="3" id="KW-1185">Reference proteome</keyword>
<sequence length="146" mass="15970">MSTMGSSVDSAMCARVPHSWDDILAMWRLPPRIRPSIFAFGTLADGFLPFDSNGGEEAEVKLCSVVMKAVQSSRPGLQCSCESAGKLGDDASASKMQFDRRLPPDAQERTRQRLLALSQERRLDPDAASAALVKAYHAVTRERVLC</sequence>